<dbReference type="OrthoDB" id="2937326at2759"/>
<evidence type="ECO:0000259" key="2">
    <source>
        <dbReference type="Pfam" id="PF24803"/>
    </source>
</evidence>
<evidence type="ECO:0000313" key="3">
    <source>
        <dbReference type="EMBL" id="KKZ65556.1"/>
    </source>
</evidence>
<dbReference type="PANTHER" id="PTHR37019:SF1">
    <property type="entry name" value="EXPERA DOMAIN-CONTAINING PROTEIN"/>
    <property type="match status" value="1"/>
</dbReference>
<feature type="transmembrane region" description="Helical" evidence="1">
    <location>
        <begin position="12"/>
        <end position="33"/>
    </location>
</feature>
<keyword evidence="1" id="KW-0812">Transmembrane</keyword>
<feature type="transmembrane region" description="Helical" evidence="1">
    <location>
        <begin position="88"/>
        <end position="112"/>
    </location>
</feature>
<dbReference type="VEuPathDB" id="FungiDB:EMCG_08629"/>
<dbReference type="Proteomes" id="UP000034164">
    <property type="component" value="Unassembled WGS sequence"/>
</dbReference>
<sequence length="146" mass="16261">MPANIPVAYRLWFQYIEPLTAISGAYLAYFRPITYLRMTNAPSFAGTVAPPELAIFVLKQLAAGFVFLGLAEALVLHSTNDLKVYKALVFAMFACDIVYLSSMRGLGGSAWYWAQPWLWDSTGWGNFGTAWIGLILRTLFLYGVGF</sequence>
<dbReference type="PANTHER" id="PTHR37019">
    <property type="entry name" value="CHROMOSOME 1, WHOLE GENOME SHOTGUN SEQUENCE"/>
    <property type="match status" value="1"/>
</dbReference>
<gene>
    <name evidence="3" type="ORF">EMCG_08629</name>
</gene>
<protein>
    <recommendedName>
        <fullName evidence="2">DUF7704 domain-containing protein</fullName>
    </recommendedName>
</protein>
<evidence type="ECO:0000313" key="4">
    <source>
        <dbReference type="Proteomes" id="UP000034164"/>
    </source>
</evidence>
<accession>A0A0G2JAD8</accession>
<feature type="domain" description="DUF7704" evidence="2">
    <location>
        <begin position="4"/>
        <end position="144"/>
    </location>
</feature>
<keyword evidence="1" id="KW-0472">Membrane</keyword>
<comment type="caution">
    <text evidence="3">The sequence shown here is derived from an EMBL/GenBank/DDBJ whole genome shotgun (WGS) entry which is preliminary data.</text>
</comment>
<dbReference type="AlphaFoldDB" id="A0A0G2JAD8"/>
<proteinExistence type="predicted"/>
<keyword evidence="1" id="KW-1133">Transmembrane helix</keyword>
<dbReference type="EMBL" id="LCZI01000625">
    <property type="protein sequence ID" value="KKZ65556.1"/>
    <property type="molecule type" value="Genomic_DNA"/>
</dbReference>
<evidence type="ECO:0000256" key="1">
    <source>
        <dbReference type="SAM" id="Phobius"/>
    </source>
</evidence>
<reference evidence="4" key="1">
    <citation type="journal article" date="2015" name="PLoS Genet.">
        <title>The dynamic genome and transcriptome of the human fungal pathogen Blastomyces and close relative Emmonsia.</title>
        <authorList>
            <person name="Munoz J.F."/>
            <person name="Gauthier G.M."/>
            <person name="Desjardins C.A."/>
            <person name="Gallo J.E."/>
            <person name="Holder J."/>
            <person name="Sullivan T.D."/>
            <person name="Marty A.J."/>
            <person name="Carmen J.C."/>
            <person name="Chen Z."/>
            <person name="Ding L."/>
            <person name="Gujja S."/>
            <person name="Magrini V."/>
            <person name="Misas E."/>
            <person name="Mitreva M."/>
            <person name="Priest M."/>
            <person name="Saif S."/>
            <person name="Whiston E.A."/>
            <person name="Young S."/>
            <person name="Zeng Q."/>
            <person name="Goldman W.E."/>
            <person name="Mardis E.R."/>
            <person name="Taylor J.W."/>
            <person name="McEwen J.G."/>
            <person name="Clay O.K."/>
            <person name="Klein B.S."/>
            <person name="Cuomo C.A."/>
        </authorList>
    </citation>
    <scope>NUCLEOTIDE SEQUENCE [LARGE SCALE GENOMIC DNA]</scope>
    <source>
        <strain evidence="4">UAMH 3008</strain>
    </source>
</reference>
<dbReference type="Pfam" id="PF24803">
    <property type="entry name" value="DUF7704"/>
    <property type="match status" value="1"/>
</dbReference>
<feature type="transmembrane region" description="Helical" evidence="1">
    <location>
        <begin position="53"/>
        <end position="76"/>
    </location>
</feature>
<feature type="transmembrane region" description="Helical" evidence="1">
    <location>
        <begin position="124"/>
        <end position="144"/>
    </location>
</feature>
<dbReference type="InterPro" id="IPR056121">
    <property type="entry name" value="DUF7704"/>
</dbReference>
<name>A0A0G2JAD8_9EURO</name>
<organism evidence="3 4">
    <name type="scientific">[Emmonsia] crescens</name>
    <dbReference type="NCBI Taxonomy" id="73230"/>
    <lineage>
        <taxon>Eukaryota</taxon>
        <taxon>Fungi</taxon>
        <taxon>Dikarya</taxon>
        <taxon>Ascomycota</taxon>
        <taxon>Pezizomycotina</taxon>
        <taxon>Eurotiomycetes</taxon>
        <taxon>Eurotiomycetidae</taxon>
        <taxon>Onygenales</taxon>
        <taxon>Ajellomycetaceae</taxon>
        <taxon>Emergomyces</taxon>
    </lineage>
</organism>